<sequence length="159" mass="17985">SNERECLFHNVLRCELSWNPDMSTTQLPSRWASTTSSSANATTTSSAPSSTGAFFRRASLGRVVDQQRVEVQRVWQNVLADIVPPNTEVIELDRITILYRHLDRLQVGVHGDINADDCAVNNGPVFQLDRHGLIDQLHEKPDELHDRLTPLTKEGEQWQ</sequence>
<feature type="compositionally biased region" description="Low complexity" evidence="1">
    <location>
        <begin position="32"/>
        <end position="50"/>
    </location>
</feature>
<reference evidence="2" key="1">
    <citation type="submission" date="2015-04" db="EMBL/GenBank/DDBJ databases">
        <title>The genome sequence of the plant pathogenic Rhizarian Plasmodiophora brassicae reveals insights in its biotrophic life cycle and the origin of chitin synthesis.</title>
        <authorList>
            <person name="Schwelm A."/>
            <person name="Fogelqvist J."/>
            <person name="Knaust A."/>
            <person name="Julke S."/>
            <person name="Lilja T."/>
            <person name="Dhandapani V."/>
            <person name="Bonilla-Rosso G."/>
            <person name="Karlsson M."/>
            <person name="Shevchenko A."/>
            <person name="Choi S.R."/>
            <person name="Kim H.G."/>
            <person name="Park J.Y."/>
            <person name="Lim Y.P."/>
            <person name="Ludwig-Muller J."/>
            <person name="Dixelius C."/>
        </authorList>
    </citation>
    <scope>NUCLEOTIDE SEQUENCE</scope>
    <source>
        <tissue evidence="2">Potato root galls</tissue>
    </source>
</reference>
<dbReference type="AlphaFoldDB" id="A0A0H5R5K2"/>
<evidence type="ECO:0000256" key="1">
    <source>
        <dbReference type="SAM" id="MobiDB-lite"/>
    </source>
</evidence>
<feature type="non-terminal residue" evidence="2">
    <location>
        <position position="159"/>
    </location>
</feature>
<dbReference type="EMBL" id="HACM01008704">
    <property type="protein sequence ID" value="CRZ09146.1"/>
    <property type="molecule type" value="Transcribed_RNA"/>
</dbReference>
<organism evidence="2">
    <name type="scientific">Spongospora subterranea</name>
    <dbReference type="NCBI Taxonomy" id="70186"/>
    <lineage>
        <taxon>Eukaryota</taxon>
        <taxon>Sar</taxon>
        <taxon>Rhizaria</taxon>
        <taxon>Endomyxa</taxon>
        <taxon>Phytomyxea</taxon>
        <taxon>Plasmodiophorida</taxon>
        <taxon>Plasmodiophoridae</taxon>
        <taxon>Spongospora</taxon>
    </lineage>
</organism>
<accession>A0A0H5R5K2</accession>
<name>A0A0H5R5K2_9EUKA</name>
<proteinExistence type="predicted"/>
<evidence type="ECO:0000313" key="2">
    <source>
        <dbReference type="EMBL" id="CRZ09146.1"/>
    </source>
</evidence>
<protein>
    <submittedName>
        <fullName evidence="2">Uncharacterized protein</fullName>
    </submittedName>
</protein>
<feature type="non-terminal residue" evidence="2">
    <location>
        <position position="1"/>
    </location>
</feature>
<feature type="region of interest" description="Disordered" evidence="1">
    <location>
        <begin position="27"/>
        <end position="50"/>
    </location>
</feature>